<feature type="region of interest" description="Disordered" evidence="3">
    <location>
        <begin position="1"/>
        <end position="34"/>
    </location>
</feature>
<reference evidence="5 6" key="1">
    <citation type="submission" date="2023-04" db="EMBL/GenBank/DDBJ databases">
        <title>Genome of Basidiobolus ranarum AG-B5.</title>
        <authorList>
            <person name="Stajich J.E."/>
            <person name="Carter-House D."/>
            <person name="Gryganskyi A."/>
        </authorList>
    </citation>
    <scope>NUCLEOTIDE SEQUENCE [LARGE SCALE GENOMIC DNA]</scope>
    <source>
        <strain evidence="5 6">AG-B5</strain>
    </source>
</reference>
<protein>
    <recommendedName>
        <fullName evidence="2">Mediator of RNA polymerase II transcription subunit 25</fullName>
    </recommendedName>
</protein>
<feature type="compositionally biased region" description="Low complexity" evidence="3">
    <location>
        <begin position="383"/>
        <end position="393"/>
    </location>
</feature>
<dbReference type="EMBL" id="JASJQH010007051">
    <property type="protein sequence ID" value="KAK9719363.1"/>
    <property type="molecule type" value="Genomic_DNA"/>
</dbReference>
<evidence type="ECO:0000256" key="1">
    <source>
        <dbReference type="ARBA" id="ARBA00009102"/>
    </source>
</evidence>
<dbReference type="PANTHER" id="PTHR12433">
    <property type="entry name" value="MEDIATOR OF RNA POLYMERASE II TRANSCRIPTION SUBUNIT 25"/>
    <property type="match status" value="1"/>
</dbReference>
<accession>A0ABR2W4F5</accession>
<feature type="region of interest" description="Disordered" evidence="3">
    <location>
        <begin position="277"/>
        <end position="474"/>
    </location>
</feature>
<name>A0ABR2W4F5_9FUNG</name>
<dbReference type="Pfam" id="PF11265">
    <property type="entry name" value="Med25_VWA"/>
    <property type="match status" value="1"/>
</dbReference>
<dbReference type="PANTHER" id="PTHR12433:SF11">
    <property type="entry name" value="MEDIATOR OF RNA POLYMERASE II TRANSCRIPTION SUBUNIT 25"/>
    <property type="match status" value="1"/>
</dbReference>
<feature type="compositionally biased region" description="Polar residues" evidence="3">
    <location>
        <begin position="506"/>
        <end position="516"/>
    </location>
</feature>
<dbReference type="InterPro" id="IPR021419">
    <property type="entry name" value="Mediator_Med25_VWA"/>
</dbReference>
<proteinExistence type="inferred from homology"/>
<comment type="caution">
    <text evidence="5">The sequence shown here is derived from an EMBL/GenBank/DDBJ whole genome shotgun (WGS) entry which is preliminary data.</text>
</comment>
<feature type="compositionally biased region" description="Polar residues" evidence="3">
    <location>
        <begin position="16"/>
        <end position="34"/>
    </location>
</feature>
<organism evidence="5 6">
    <name type="scientific">Basidiobolus ranarum</name>
    <dbReference type="NCBI Taxonomy" id="34480"/>
    <lineage>
        <taxon>Eukaryota</taxon>
        <taxon>Fungi</taxon>
        <taxon>Fungi incertae sedis</taxon>
        <taxon>Zoopagomycota</taxon>
        <taxon>Entomophthoromycotina</taxon>
        <taxon>Basidiobolomycetes</taxon>
        <taxon>Basidiobolales</taxon>
        <taxon>Basidiobolaceae</taxon>
        <taxon>Basidiobolus</taxon>
    </lineage>
</organism>
<evidence type="ECO:0000256" key="2">
    <source>
        <dbReference type="ARBA" id="ARBA00019694"/>
    </source>
</evidence>
<comment type="similarity">
    <text evidence="1">Belongs to the Mediator complex subunit 25 family.</text>
</comment>
<feature type="compositionally biased region" description="Polar residues" evidence="3">
    <location>
        <begin position="397"/>
        <end position="407"/>
    </location>
</feature>
<gene>
    <name evidence="5" type="ORF">K7432_004839</name>
</gene>
<evidence type="ECO:0000256" key="3">
    <source>
        <dbReference type="SAM" id="MobiDB-lite"/>
    </source>
</evidence>
<evidence type="ECO:0000313" key="6">
    <source>
        <dbReference type="Proteomes" id="UP001479436"/>
    </source>
</evidence>
<keyword evidence="6" id="KW-1185">Reference proteome</keyword>
<feature type="compositionally biased region" description="Polar residues" evidence="3">
    <location>
        <begin position="342"/>
        <end position="366"/>
    </location>
</feature>
<dbReference type="Proteomes" id="UP001479436">
    <property type="component" value="Unassembled WGS sequence"/>
</dbReference>
<feature type="domain" description="Mediator of RNA polymerase II transcription subunit 25 von Willebrand factor type A" evidence="4">
    <location>
        <begin position="45"/>
        <end position="233"/>
    </location>
</feature>
<feature type="region of interest" description="Disordered" evidence="3">
    <location>
        <begin position="491"/>
        <end position="516"/>
    </location>
</feature>
<feature type="compositionally biased region" description="Low complexity" evidence="3">
    <location>
        <begin position="491"/>
        <end position="501"/>
    </location>
</feature>
<feature type="compositionally biased region" description="Low complexity" evidence="3">
    <location>
        <begin position="408"/>
        <end position="463"/>
    </location>
</feature>
<evidence type="ECO:0000313" key="5">
    <source>
        <dbReference type="EMBL" id="KAK9719363.1"/>
    </source>
</evidence>
<evidence type="ECO:0000259" key="4">
    <source>
        <dbReference type="Pfam" id="PF11265"/>
    </source>
</evidence>
<sequence length="898" mass="98138">MLASTHTPKIPPLSPVLSNGSPHTTNSYQTHSIITNPSPKQEVLCIFVLEGTLALAKQFDTIYQTYIEPIIRQLRTPIIVEAGENQKTKVNPVLKLGIVVYGDYGASTVITVDTKYFTSDYHFFRNILEKIKFTQGGPLKNAVGEGLVGALEMFDMHNTTRHTESPNPIRHCILIANTAPYLNGCRCNNDEKYDNFKLPDIATHITKENIRFSFIGLRKGLLTLENLAKQVNEENKIETFHIDDTHAKDFVVKLGGFKLPPPLLKNELKREFVETSPGRLGISPAGIPISPAQPSPKRQKIDASPLPQTPQPPPIQSLEPEVKTETTSNKELVPDDGGDSLANAQTPQANDSAEQQPNTSLPQAAEQSPMAMPKPKSKVKVEQPQTPQSSSQPLKAVQQSPNPQQHTPSPQLHQLSPPPQHHLSPSSQHLMSSPPQQQLSPSIQQKQMSPSMQQSSVSPNMQMAQPLSPVQQEQLKRQMMAQNIQNAQAQAAAQQQFMNRAGGQSGSPTSLPGNANQQPMLLQQLQARISNTQNLQAQAKQHLLQAQLTKQQEQQKRFVQLQQLQQQQLKNNEQIGLNQGDSAAATTINPMLYNTAAATSGSLQNSPMTSMASVTNSMINANQQLNAQAQANLLAQAALLQAAGNNGAGQANAQGIAAQKFQQLRLQAAQAQAQAQAQAAQTAQSAAPNQSQPIWNGQIVWHATDTATRTQRELSCIVSASPVNNKTGVPFQREEYMLDSWPQRLVITGLMPAKIPELQRLAVENRLPYVSLLPTASLNSTENQAYYLALTKNLESKRMVATARFTTANGSTYGMVLVCTNQRLVGLLCLKVPIPNLSPQANPLIQQQRLQMMNAANGVGVGQNAGTNGLMLQNMGLTPQQMNAIQQHLRQFNPQSNT</sequence>